<protein>
    <submittedName>
        <fullName evidence="2">Nucleotide-binding protein</fullName>
    </submittedName>
</protein>
<dbReference type="AlphaFoldDB" id="A0A963Z7N4"/>
<dbReference type="RefSeq" id="WP_227310763.1">
    <property type="nucleotide sequence ID" value="NZ_JAESVA010000021.1"/>
</dbReference>
<keyword evidence="3" id="KW-1185">Reference proteome</keyword>
<dbReference type="Pfam" id="PF10137">
    <property type="entry name" value="CAP12-PCTIR_TIR"/>
    <property type="match status" value="1"/>
</dbReference>
<evidence type="ECO:0000313" key="3">
    <source>
        <dbReference type="Proteomes" id="UP000721844"/>
    </source>
</evidence>
<proteinExistence type="predicted"/>
<accession>A0A963Z7N4</accession>
<organism evidence="2 3">
    <name type="scientific">Acidisoma cellulosilyticum</name>
    <dbReference type="NCBI Taxonomy" id="2802395"/>
    <lineage>
        <taxon>Bacteria</taxon>
        <taxon>Pseudomonadati</taxon>
        <taxon>Pseudomonadota</taxon>
        <taxon>Alphaproteobacteria</taxon>
        <taxon>Acetobacterales</taxon>
        <taxon>Acidocellaceae</taxon>
        <taxon>Acidisoma</taxon>
    </lineage>
</organism>
<dbReference type="EMBL" id="JAESVA010000021">
    <property type="protein sequence ID" value="MCB8884021.1"/>
    <property type="molecule type" value="Genomic_DNA"/>
</dbReference>
<feature type="domain" description="CD-NTase-associated protein 12/Pycsar effector protein TIR" evidence="1">
    <location>
        <begin position="247"/>
        <end position="363"/>
    </location>
</feature>
<dbReference type="GO" id="GO:0050135">
    <property type="term" value="F:NADP+ nucleosidase activity"/>
    <property type="evidence" value="ECO:0007669"/>
    <property type="project" value="InterPro"/>
</dbReference>
<name>A0A963Z7N4_9PROT</name>
<comment type="caution">
    <text evidence="2">The sequence shown here is derived from an EMBL/GenBank/DDBJ whole genome shotgun (WGS) entry which is preliminary data.</text>
</comment>
<gene>
    <name evidence="2" type="ORF">ACELLULO517_27545</name>
</gene>
<dbReference type="InterPro" id="IPR019302">
    <property type="entry name" value="CAP12/PCTIR_TIR_dom"/>
</dbReference>
<reference evidence="2 3" key="1">
    <citation type="journal article" date="2021" name="Microorganisms">
        <title>Acidisoma silvae sp. nov. and Acidisomacellulosilytica sp. nov., Two Acidophilic Bacteria Isolated from Decaying Wood, Hydrolyzing Cellulose and Producing Poly-3-hydroxybutyrate.</title>
        <authorList>
            <person name="Mieszkin S."/>
            <person name="Pouder E."/>
            <person name="Uroz S."/>
            <person name="Simon-Colin C."/>
            <person name="Alain K."/>
        </authorList>
    </citation>
    <scope>NUCLEOTIDE SEQUENCE [LARGE SCALE GENOMIC DNA]</scope>
    <source>
        <strain evidence="2 3">HW T5.17</strain>
    </source>
</reference>
<evidence type="ECO:0000259" key="1">
    <source>
        <dbReference type="Pfam" id="PF10137"/>
    </source>
</evidence>
<dbReference type="Proteomes" id="UP000721844">
    <property type="component" value="Unassembled WGS sequence"/>
</dbReference>
<sequence length="391" mass="43707">MLTEASRALESLGGKITQLRFNPHDASSVAGAIVDMEQAINQKLRSYEGNLLVTNLANQMKAAYRQRILDRAAELRSIQETESMSVSENSQTLFRQIENTVSDLRRSEHTSFDRHIKKLSRLLHSQELEEITQQLASRVDLESWLAAGHATQGGFTGSAKLEWPSDLSDELGTVIQLVDRFSQEPREAINFSYTFYNAGNNITNNVQRMVAEVMIPFARDYIDYVKDRTGAVEATLIPQRKGPAARKVFVVHGHDNGAKEAVARFLTKIDFEPIILHEQANRGLTIIEKIESHSDVGFAVILLTPDDVGNSLKGAPQARARQNVILELGYFIGRLGRSRVCALKKESIEIPSDFEGVVYITFDDNDGWKTSLGRELDSAGFEIDWGKAMRP</sequence>
<evidence type="ECO:0000313" key="2">
    <source>
        <dbReference type="EMBL" id="MCB8884021.1"/>
    </source>
</evidence>